<evidence type="ECO:0000313" key="1">
    <source>
        <dbReference type="EMBL" id="PKK73757.1"/>
    </source>
</evidence>
<gene>
    <name evidence="1" type="ORF">RhiirC2_775641</name>
</gene>
<reference evidence="1 2" key="1">
    <citation type="submission" date="2016-04" db="EMBL/GenBank/DDBJ databases">
        <title>Genome analyses suggest a sexual origin of heterokaryosis in a supposedly ancient asexual fungus.</title>
        <authorList>
            <person name="Ropars J."/>
            <person name="Sedzielewska K."/>
            <person name="Noel J."/>
            <person name="Charron P."/>
            <person name="Farinelli L."/>
            <person name="Marton T."/>
            <person name="Kruger M."/>
            <person name="Pelin A."/>
            <person name="Brachmann A."/>
            <person name="Corradi N."/>
        </authorList>
    </citation>
    <scope>NUCLEOTIDE SEQUENCE [LARGE SCALE GENOMIC DNA]</scope>
    <source>
        <strain evidence="1 2">C2</strain>
    </source>
</reference>
<sequence>MSYDRDKVIYNSGIKRICENCNHECLATLYCEYCIRNYKRRLINLIRDPSLCEPIQHQHILIHNIYLKVSNNHLQLTRGLRINTEMSIGNTYAKYDWINGRYDEWDSGKKQLKKLKNLEYKIQL</sequence>
<reference evidence="1 2" key="2">
    <citation type="submission" date="2017-10" db="EMBL/GenBank/DDBJ databases">
        <title>Extensive intraspecific genome diversity in a model arbuscular mycorrhizal fungus.</title>
        <authorList>
            <person name="Chen E.C.H."/>
            <person name="Morin E."/>
            <person name="Baudet D."/>
            <person name="Noel J."/>
            <person name="Ndikumana S."/>
            <person name="Charron P."/>
            <person name="St-Onge C."/>
            <person name="Giorgi J."/>
            <person name="Grigoriev I.V."/>
            <person name="Roux C."/>
            <person name="Martin F.M."/>
            <person name="Corradi N."/>
        </authorList>
    </citation>
    <scope>NUCLEOTIDE SEQUENCE [LARGE SCALE GENOMIC DNA]</scope>
    <source>
        <strain evidence="1 2">C2</strain>
    </source>
</reference>
<dbReference type="Proteomes" id="UP000233469">
    <property type="component" value="Unassembled WGS sequence"/>
</dbReference>
<protein>
    <submittedName>
        <fullName evidence="1">Uncharacterized protein</fullName>
    </submittedName>
</protein>
<proteinExistence type="predicted"/>
<organism evidence="1 2">
    <name type="scientific">Rhizophagus irregularis</name>
    <dbReference type="NCBI Taxonomy" id="588596"/>
    <lineage>
        <taxon>Eukaryota</taxon>
        <taxon>Fungi</taxon>
        <taxon>Fungi incertae sedis</taxon>
        <taxon>Mucoromycota</taxon>
        <taxon>Glomeromycotina</taxon>
        <taxon>Glomeromycetes</taxon>
        <taxon>Glomerales</taxon>
        <taxon>Glomeraceae</taxon>
        <taxon>Rhizophagus</taxon>
    </lineage>
</organism>
<dbReference type="AlphaFoldDB" id="A0A2N1NIL5"/>
<dbReference type="EMBL" id="LLXL01000349">
    <property type="protein sequence ID" value="PKK73757.1"/>
    <property type="molecule type" value="Genomic_DNA"/>
</dbReference>
<evidence type="ECO:0000313" key="2">
    <source>
        <dbReference type="Proteomes" id="UP000233469"/>
    </source>
</evidence>
<accession>A0A2N1NIL5</accession>
<comment type="caution">
    <text evidence="1">The sequence shown here is derived from an EMBL/GenBank/DDBJ whole genome shotgun (WGS) entry which is preliminary data.</text>
</comment>
<name>A0A2N1NIL5_9GLOM</name>